<evidence type="ECO:0000256" key="1">
    <source>
        <dbReference type="SAM" id="MobiDB-lite"/>
    </source>
</evidence>
<dbReference type="InterPro" id="IPR050336">
    <property type="entry name" value="Chromosome_partition/occlusion"/>
</dbReference>
<dbReference type="CDD" id="cd16405">
    <property type="entry name" value="RepB_like_N"/>
    <property type="match status" value="1"/>
</dbReference>
<feature type="compositionally biased region" description="Basic and acidic residues" evidence="1">
    <location>
        <begin position="282"/>
        <end position="291"/>
    </location>
</feature>
<dbReference type="InterPro" id="IPR037972">
    <property type="entry name" value="RepB_N"/>
</dbReference>
<dbReference type="Proteomes" id="UP001597186">
    <property type="component" value="Unassembled WGS sequence"/>
</dbReference>
<feature type="region of interest" description="Disordered" evidence="1">
    <location>
        <begin position="280"/>
        <end position="307"/>
    </location>
</feature>
<proteinExistence type="predicted"/>
<dbReference type="Pfam" id="PF02195">
    <property type="entry name" value="ParB_N"/>
    <property type="match status" value="1"/>
</dbReference>
<evidence type="ECO:0000313" key="3">
    <source>
        <dbReference type="EMBL" id="MFD1508190.1"/>
    </source>
</evidence>
<sequence length="346" mass="37535">MAKRKRLSLPLPGTLSGDPGVADTGPDRPALQSRAPIAQVAGDAAAVAAFHDVAGELTRAREDGRLVVSLPLDVVRADHLTRDRLTSDAEDMEALRTSIATRGQQTPIEVLALPGGGYGLISGWRRLQALRELARDDPERFGTVLALLRRPDTVAEAYRAMVEENEIRADLSFYERARIVQRAVDDGAFSDTKQALNTLFGSASYAKRSKIKSFLRVVEGLDGVLRHPTRLAEHLGLKLARALDQDASLPDRLARALDTVDPTDAEAELAAIKANLSHAKGLGKERSESGRAETGSKPVPAARYQPIGPGLMLEMDEGRIGVTGKRLSPDLVKRLEQWLRAQPEAR</sequence>
<name>A0ABW4EA64_9RHOB</name>
<comment type="caution">
    <text evidence="3">The sequence shown here is derived from an EMBL/GenBank/DDBJ whole genome shotgun (WGS) entry which is preliminary data.</text>
</comment>
<accession>A0ABW4EA64</accession>
<feature type="region of interest" description="Disordered" evidence="1">
    <location>
        <begin position="1"/>
        <end position="30"/>
    </location>
</feature>
<keyword evidence="4" id="KW-1185">Reference proteome</keyword>
<evidence type="ECO:0000259" key="2">
    <source>
        <dbReference type="SMART" id="SM00470"/>
    </source>
</evidence>
<protein>
    <submittedName>
        <fullName evidence="3">ParB/RepB/Spo0J family partition protein</fullName>
    </submittedName>
</protein>
<gene>
    <name evidence="3" type="ORF">ACFTOW_02055</name>
</gene>
<dbReference type="SMART" id="SM00470">
    <property type="entry name" value="ParB"/>
    <property type="match status" value="1"/>
</dbReference>
<dbReference type="PANTHER" id="PTHR33375:SF1">
    <property type="entry name" value="CHROMOSOME-PARTITIONING PROTEIN PARB-RELATED"/>
    <property type="match status" value="1"/>
</dbReference>
<dbReference type="RefSeq" id="WP_379912570.1">
    <property type="nucleotide sequence ID" value="NZ_JBHUDD010000021.1"/>
</dbReference>
<dbReference type="Gene3D" id="3.90.1530.30">
    <property type="match status" value="1"/>
</dbReference>
<dbReference type="SUPFAM" id="SSF110849">
    <property type="entry name" value="ParB/Sulfiredoxin"/>
    <property type="match status" value="1"/>
</dbReference>
<feature type="domain" description="ParB-like N-terminal" evidence="2">
    <location>
        <begin position="68"/>
        <end position="166"/>
    </location>
</feature>
<dbReference type="InterPro" id="IPR036086">
    <property type="entry name" value="ParB/Sulfiredoxin_sf"/>
</dbReference>
<dbReference type="InterPro" id="IPR003115">
    <property type="entry name" value="ParB_N"/>
</dbReference>
<dbReference type="PANTHER" id="PTHR33375">
    <property type="entry name" value="CHROMOSOME-PARTITIONING PROTEIN PARB-RELATED"/>
    <property type="match status" value="1"/>
</dbReference>
<organism evidence="3 4">
    <name type="scientific">Lacimonas salitolerans</name>
    <dbReference type="NCBI Taxonomy" id="1323750"/>
    <lineage>
        <taxon>Bacteria</taxon>
        <taxon>Pseudomonadati</taxon>
        <taxon>Pseudomonadota</taxon>
        <taxon>Alphaproteobacteria</taxon>
        <taxon>Rhodobacterales</taxon>
        <taxon>Paracoccaceae</taxon>
        <taxon>Lacimonas</taxon>
    </lineage>
</organism>
<evidence type="ECO:0000313" key="4">
    <source>
        <dbReference type="Proteomes" id="UP001597186"/>
    </source>
</evidence>
<dbReference type="EMBL" id="JBHUDD010000021">
    <property type="protein sequence ID" value="MFD1508190.1"/>
    <property type="molecule type" value="Genomic_DNA"/>
</dbReference>
<reference evidence="4" key="1">
    <citation type="journal article" date="2019" name="Int. J. Syst. Evol. Microbiol.">
        <title>The Global Catalogue of Microorganisms (GCM) 10K type strain sequencing project: providing services to taxonomists for standard genome sequencing and annotation.</title>
        <authorList>
            <consortium name="The Broad Institute Genomics Platform"/>
            <consortium name="The Broad Institute Genome Sequencing Center for Infectious Disease"/>
            <person name="Wu L."/>
            <person name="Ma J."/>
        </authorList>
    </citation>
    <scope>NUCLEOTIDE SEQUENCE [LARGE SCALE GENOMIC DNA]</scope>
    <source>
        <strain evidence="4">CGMCC 1.12477</strain>
    </source>
</reference>